<organism evidence="1">
    <name type="scientific">Rhizophora mucronata</name>
    <name type="common">Asiatic mangrove</name>
    <dbReference type="NCBI Taxonomy" id="61149"/>
    <lineage>
        <taxon>Eukaryota</taxon>
        <taxon>Viridiplantae</taxon>
        <taxon>Streptophyta</taxon>
        <taxon>Embryophyta</taxon>
        <taxon>Tracheophyta</taxon>
        <taxon>Spermatophyta</taxon>
        <taxon>Magnoliopsida</taxon>
        <taxon>eudicotyledons</taxon>
        <taxon>Gunneridae</taxon>
        <taxon>Pentapetalae</taxon>
        <taxon>rosids</taxon>
        <taxon>fabids</taxon>
        <taxon>Malpighiales</taxon>
        <taxon>Rhizophoraceae</taxon>
        <taxon>Rhizophora</taxon>
    </lineage>
</organism>
<accession>A0A2P2NWF9</accession>
<name>A0A2P2NWF9_RHIMU</name>
<dbReference type="AlphaFoldDB" id="A0A2P2NWF9"/>
<proteinExistence type="predicted"/>
<reference evidence="1" key="1">
    <citation type="submission" date="2018-02" db="EMBL/GenBank/DDBJ databases">
        <title>Rhizophora mucronata_Transcriptome.</title>
        <authorList>
            <person name="Meera S.P."/>
            <person name="Sreeshan A."/>
            <person name="Augustine A."/>
        </authorList>
    </citation>
    <scope>NUCLEOTIDE SEQUENCE</scope>
    <source>
        <tissue evidence="1">Leaf</tissue>
    </source>
</reference>
<protein>
    <submittedName>
        <fullName evidence="1">Uncharacterized protein</fullName>
    </submittedName>
</protein>
<dbReference type="EMBL" id="GGEC01066384">
    <property type="protein sequence ID" value="MBX46868.1"/>
    <property type="molecule type" value="Transcribed_RNA"/>
</dbReference>
<sequence>MLKIWQSYFPFFYRLDQ</sequence>
<evidence type="ECO:0000313" key="1">
    <source>
        <dbReference type="EMBL" id="MBX46868.1"/>
    </source>
</evidence>